<gene>
    <name evidence="2" type="ORF">I4J89_25245</name>
</gene>
<dbReference type="SUPFAM" id="SSF46785">
    <property type="entry name" value="Winged helix' DNA-binding domain"/>
    <property type="match status" value="1"/>
</dbReference>
<dbReference type="AlphaFoldDB" id="A0A931CH06"/>
<protein>
    <submittedName>
        <fullName evidence="2">Helix-turn-helix transcriptional regulator</fullName>
    </submittedName>
</protein>
<dbReference type="InterPro" id="IPR036390">
    <property type="entry name" value="WH_DNA-bd_sf"/>
</dbReference>
<dbReference type="Gene3D" id="1.10.10.10">
    <property type="entry name" value="Winged helix-like DNA-binding domain superfamily/Winged helix DNA-binding domain"/>
    <property type="match status" value="1"/>
</dbReference>
<dbReference type="PROSITE" id="PS50987">
    <property type="entry name" value="HTH_ARSR_2"/>
    <property type="match status" value="1"/>
</dbReference>
<reference evidence="2" key="1">
    <citation type="submission" date="2020-11" db="EMBL/GenBank/DDBJ databases">
        <title>Isolation and identification of active actinomycetes.</title>
        <authorList>
            <person name="Sun X."/>
        </authorList>
    </citation>
    <scope>NUCLEOTIDE SEQUENCE</scope>
    <source>
        <strain evidence="2">NEAU-A11</strain>
    </source>
</reference>
<accession>A0A931CH06</accession>
<evidence type="ECO:0000313" key="2">
    <source>
        <dbReference type="EMBL" id="MBG0564760.1"/>
    </source>
</evidence>
<dbReference type="PANTHER" id="PTHR38600">
    <property type="entry name" value="TRANSCRIPTIONAL REGULATORY PROTEIN"/>
    <property type="match status" value="1"/>
</dbReference>
<keyword evidence="3" id="KW-1185">Reference proteome</keyword>
<dbReference type="Pfam" id="PF12840">
    <property type="entry name" value="HTH_20"/>
    <property type="match status" value="1"/>
</dbReference>
<sequence>MVQQAALDRVFAALADPTRRGILVRLGESPATIGELAEPTGMTLTGMKKHVQVLEDAGLVVTEKVGRSRQCRLGTAPLDEAMAWISFYQRLWARRLDGLDAYFTMRPDAKGPQT</sequence>
<dbReference type="NCBIfam" id="NF033788">
    <property type="entry name" value="HTH_metalloreg"/>
    <property type="match status" value="1"/>
</dbReference>
<name>A0A931CH06_9ACTN</name>
<dbReference type="RefSeq" id="WP_196416540.1">
    <property type="nucleotide sequence ID" value="NZ_JADQTO010000012.1"/>
</dbReference>
<evidence type="ECO:0000259" key="1">
    <source>
        <dbReference type="PROSITE" id="PS50987"/>
    </source>
</evidence>
<dbReference type="PRINTS" id="PR00778">
    <property type="entry name" value="HTHARSR"/>
</dbReference>
<dbReference type="InterPro" id="IPR036388">
    <property type="entry name" value="WH-like_DNA-bd_sf"/>
</dbReference>
<dbReference type="SMART" id="SM00418">
    <property type="entry name" value="HTH_ARSR"/>
    <property type="match status" value="1"/>
</dbReference>
<dbReference type="GO" id="GO:0003700">
    <property type="term" value="F:DNA-binding transcription factor activity"/>
    <property type="evidence" value="ECO:0007669"/>
    <property type="project" value="InterPro"/>
</dbReference>
<dbReference type="EMBL" id="JADQTO010000012">
    <property type="protein sequence ID" value="MBG0564760.1"/>
    <property type="molecule type" value="Genomic_DNA"/>
</dbReference>
<dbReference type="CDD" id="cd00090">
    <property type="entry name" value="HTH_ARSR"/>
    <property type="match status" value="1"/>
</dbReference>
<organism evidence="2 3">
    <name type="scientific">Actinoplanes aureus</name>
    <dbReference type="NCBI Taxonomy" id="2792083"/>
    <lineage>
        <taxon>Bacteria</taxon>
        <taxon>Bacillati</taxon>
        <taxon>Actinomycetota</taxon>
        <taxon>Actinomycetes</taxon>
        <taxon>Micromonosporales</taxon>
        <taxon>Micromonosporaceae</taxon>
        <taxon>Actinoplanes</taxon>
    </lineage>
</organism>
<comment type="caution">
    <text evidence="2">The sequence shown here is derived from an EMBL/GenBank/DDBJ whole genome shotgun (WGS) entry which is preliminary data.</text>
</comment>
<dbReference type="PANTHER" id="PTHR38600:SF2">
    <property type="entry name" value="SLL0088 PROTEIN"/>
    <property type="match status" value="1"/>
</dbReference>
<dbReference type="InterPro" id="IPR011991">
    <property type="entry name" value="ArsR-like_HTH"/>
</dbReference>
<feature type="domain" description="HTH arsR-type" evidence="1">
    <location>
        <begin position="1"/>
        <end position="93"/>
    </location>
</feature>
<dbReference type="Proteomes" id="UP000598146">
    <property type="component" value="Unassembled WGS sequence"/>
</dbReference>
<proteinExistence type="predicted"/>
<evidence type="ECO:0000313" key="3">
    <source>
        <dbReference type="Proteomes" id="UP000598146"/>
    </source>
</evidence>
<dbReference type="InterPro" id="IPR001845">
    <property type="entry name" value="HTH_ArsR_DNA-bd_dom"/>
</dbReference>